<accession>A0A7W8ZU52</accession>
<evidence type="ECO:0000259" key="4">
    <source>
        <dbReference type="PROSITE" id="PS50949"/>
    </source>
</evidence>
<dbReference type="SMART" id="SM00345">
    <property type="entry name" value="HTH_GNTR"/>
    <property type="match status" value="1"/>
</dbReference>
<dbReference type="Gene3D" id="1.20.120.530">
    <property type="entry name" value="GntR ligand-binding domain-like"/>
    <property type="match status" value="1"/>
</dbReference>
<dbReference type="CDD" id="cd07377">
    <property type="entry name" value="WHTH_GntR"/>
    <property type="match status" value="1"/>
</dbReference>
<proteinExistence type="predicted"/>
<dbReference type="Pfam" id="PF07729">
    <property type="entry name" value="FCD"/>
    <property type="match status" value="1"/>
</dbReference>
<evidence type="ECO:0000256" key="2">
    <source>
        <dbReference type="ARBA" id="ARBA00023125"/>
    </source>
</evidence>
<dbReference type="Gene3D" id="1.10.10.10">
    <property type="entry name" value="Winged helix-like DNA-binding domain superfamily/Winged helix DNA-binding domain"/>
    <property type="match status" value="1"/>
</dbReference>
<dbReference type="InterPro" id="IPR036390">
    <property type="entry name" value="WH_DNA-bd_sf"/>
</dbReference>
<dbReference type="GO" id="GO:0003677">
    <property type="term" value="F:DNA binding"/>
    <property type="evidence" value="ECO:0007669"/>
    <property type="project" value="UniProtKB-KW"/>
</dbReference>
<feature type="domain" description="HTH gntR-type" evidence="4">
    <location>
        <begin position="65"/>
        <end position="135"/>
    </location>
</feature>
<keyword evidence="1" id="KW-0805">Transcription regulation</keyword>
<dbReference type="SUPFAM" id="SSF48008">
    <property type="entry name" value="GntR ligand-binding domain-like"/>
    <property type="match status" value="1"/>
</dbReference>
<dbReference type="PRINTS" id="PR00035">
    <property type="entry name" value="HTHGNTR"/>
</dbReference>
<reference evidence="5 6" key="1">
    <citation type="submission" date="2020-08" db="EMBL/GenBank/DDBJ databases">
        <title>Sequencing the genomes of 1000 actinobacteria strains.</title>
        <authorList>
            <person name="Klenk H.-P."/>
        </authorList>
    </citation>
    <scope>NUCLEOTIDE SEQUENCE [LARGE SCALE GENOMIC DNA]</scope>
    <source>
        <strain evidence="5 6">DSM 21065</strain>
    </source>
</reference>
<dbReference type="InterPro" id="IPR008920">
    <property type="entry name" value="TF_FadR/GntR_C"/>
</dbReference>
<evidence type="ECO:0000313" key="6">
    <source>
        <dbReference type="Proteomes" id="UP000561726"/>
    </source>
</evidence>
<dbReference type="InterPro" id="IPR011711">
    <property type="entry name" value="GntR_C"/>
</dbReference>
<dbReference type="Pfam" id="PF00392">
    <property type="entry name" value="GntR"/>
    <property type="match status" value="1"/>
</dbReference>
<dbReference type="SMART" id="SM00895">
    <property type="entry name" value="FCD"/>
    <property type="match status" value="1"/>
</dbReference>
<dbReference type="InterPro" id="IPR000524">
    <property type="entry name" value="Tscrpt_reg_HTH_GntR"/>
</dbReference>
<dbReference type="SUPFAM" id="SSF46785">
    <property type="entry name" value="Winged helix' DNA-binding domain"/>
    <property type="match status" value="1"/>
</dbReference>
<dbReference type="PANTHER" id="PTHR43537:SF24">
    <property type="entry name" value="GLUCONATE OPERON TRANSCRIPTIONAL REPRESSOR"/>
    <property type="match status" value="1"/>
</dbReference>
<dbReference type="AlphaFoldDB" id="A0A7W8ZU52"/>
<sequence>MPSVLVAKIRPDRAGEAMVQREGPRVVASRGDEPWYPGAGQERSQVRCAFHEGDDVVDAPAVSGGNAFEGTVQRLLQTVRLGLLAPGERLPAEREPATRLGVSRDTLRLALASVTEAGYLVSRRGRYDGTFVSDVLPPQAPLNPETARVVAVATPDHIEDNLVLREIVEVGAARLAASRSLSPIERQVLWATLADTTAAVGDDYRRLDSRLHITIGELAGSPSLVPFFADVRTRIKALLDEIPLLAPNIRHSDEQHEAIVSGILTGQPALAADAMREHPAGTAQLLRGFLE</sequence>
<keyword evidence="3" id="KW-0804">Transcription</keyword>
<dbReference type="GO" id="GO:0003700">
    <property type="term" value="F:DNA-binding transcription factor activity"/>
    <property type="evidence" value="ECO:0007669"/>
    <property type="project" value="InterPro"/>
</dbReference>
<dbReference type="RefSeq" id="WP_236628786.1">
    <property type="nucleotide sequence ID" value="NZ_JACHBQ010000001.1"/>
</dbReference>
<dbReference type="PROSITE" id="PS50949">
    <property type="entry name" value="HTH_GNTR"/>
    <property type="match status" value="1"/>
</dbReference>
<evidence type="ECO:0000313" key="5">
    <source>
        <dbReference type="EMBL" id="MBB5640276.1"/>
    </source>
</evidence>
<comment type="caution">
    <text evidence="5">The sequence shown here is derived from an EMBL/GenBank/DDBJ whole genome shotgun (WGS) entry which is preliminary data.</text>
</comment>
<evidence type="ECO:0000256" key="3">
    <source>
        <dbReference type="ARBA" id="ARBA00023163"/>
    </source>
</evidence>
<keyword evidence="2 5" id="KW-0238">DNA-binding</keyword>
<evidence type="ECO:0000256" key="1">
    <source>
        <dbReference type="ARBA" id="ARBA00023015"/>
    </source>
</evidence>
<name>A0A7W8ZU52_9MICO</name>
<dbReference type="InterPro" id="IPR036388">
    <property type="entry name" value="WH-like_DNA-bd_sf"/>
</dbReference>
<dbReference type="EMBL" id="JACHBQ010000001">
    <property type="protein sequence ID" value="MBB5640276.1"/>
    <property type="molecule type" value="Genomic_DNA"/>
</dbReference>
<protein>
    <submittedName>
        <fullName evidence="5">DNA-binding FadR family transcriptional regulator</fullName>
    </submittedName>
</protein>
<organism evidence="5 6">
    <name type="scientific">Cryobacterium roopkundense</name>
    <dbReference type="NCBI Taxonomy" id="1001240"/>
    <lineage>
        <taxon>Bacteria</taxon>
        <taxon>Bacillati</taxon>
        <taxon>Actinomycetota</taxon>
        <taxon>Actinomycetes</taxon>
        <taxon>Micrococcales</taxon>
        <taxon>Microbacteriaceae</taxon>
        <taxon>Cryobacterium</taxon>
    </lineage>
</organism>
<gene>
    <name evidence="5" type="ORF">BJ997_000824</name>
</gene>
<dbReference type="Proteomes" id="UP000561726">
    <property type="component" value="Unassembled WGS sequence"/>
</dbReference>
<dbReference type="PANTHER" id="PTHR43537">
    <property type="entry name" value="TRANSCRIPTIONAL REGULATOR, GNTR FAMILY"/>
    <property type="match status" value="1"/>
</dbReference>